<sequence length="333" mass="37235">MRKNFMTNKGIPLYVDYKKDLPAKLKSSIDSWYVISNFECEGQQLGFMWHQQSFNAGPAGKMVTAEFLLMNGTENIWINNDITEPESEKNGTDAEKMHVYSSLGVLSGDHNKMALKLEVADGNLDVILTPKKEVLYNGTTGLLNFMGTDSLQFSFPNMSIEGTFTIKGKEHKIKNATAWFDRQWSHKLDAESFAPDASGVVPPSWLWLGMTLNDDNSGAISLWDNYSNDGRYAFATIINKNGTQLNVIPDVTYDEIWTSSKTGRHYPKVVSISIPTEDLNLKLVAMIDEPEFIHEDVQIVGCQSLCSVTGVYKGEPINRHVVLEMIGDICGEE</sequence>
<evidence type="ECO:0000259" key="1">
    <source>
        <dbReference type="Pfam" id="PF07143"/>
    </source>
</evidence>
<dbReference type="Pfam" id="PF07143">
    <property type="entry name" value="CrtC"/>
    <property type="match status" value="1"/>
</dbReference>
<gene>
    <name evidence="2" type="ORF">SJI18_16795</name>
</gene>
<reference evidence="2 3" key="1">
    <citation type="submission" date="2023-11" db="EMBL/GenBank/DDBJ databases">
        <title>Draft genome sequence of a psychrophilic Clostridium strain from permafrost water brine.</title>
        <authorList>
            <person name="Shcherbakova V.A."/>
            <person name="Trubitsyn V.E."/>
            <person name="Zakharyuk A.G."/>
        </authorList>
    </citation>
    <scope>NUCLEOTIDE SEQUENCE [LARGE SCALE GENOMIC DNA]</scope>
    <source>
        <strain evidence="2 3">14F</strain>
    </source>
</reference>
<dbReference type="PANTHER" id="PTHR38591:SF1">
    <property type="entry name" value="BLL1000 PROTEIN"/>
    <property type="match status" value="1"/>
</dbReference>
<comment type="caution">
    <text evidence="2">The sequence shown here is derived from an EMBL/GenBank/DDBJ whole genome shotgun (WGS) entry which is preliminary data.</text>
</comment>
<accession>A0ABU7USX0</accession>
<keyword evidence="3" id="KW-1185">Reference proteome</keyword>
<dbReference type="Pfam" id="PF17186">
    <property type="entry name" value="Lipocalin_9"/>
    <property type="match status" value="1"/>
</dbReference>
<dbReference type="PANTHER" id="PTHR38591">
    <property type="entry name" value="HYDROLASE"/>
    <property type="match status" value="1"/>
</dbReference>
<proteinExistence type="predicted"/>
<dbReference type="EMBL" id="JAZHFS010000017">
    <property type="protein sequence ID" value="MEF2113964.1"/>
    <property type="molecule type" value="Genomic_DNA"/>
</dbReference>
<dbReference type="InterPro" id="IPR010791">
    <property type="entry name" value="AttH_dom"/>
</dbReference>
<name>A0ABU7USX0_9CLOT</name>
<protein>
    <submittedName>
        <fullName evidence="2">Lipocalin-like domain-containing protein</fullName>
    </submittedName>
</protein>
<dbReference type="RefSeq" id="WP_216252419.1">
    <property type="nucleotide sequence ID" value="NZ_JAZHFS010000017.1"/>
</dbReference>
<evidence type="ECO:0000313" key="2">
    <source>
        <dbReference type="EMBL" id="MEF2113964.1"/>
    </source>
</evidence>
<evidence type="ECO:0000313" key="3">
    <source>
        <dbReference type="Proteomes" id="UP001498469"/>
    </source>
</evidence>
<dbReference type="Proteomes" id="UP001498469">
    <property type="component" value="Unassembled WGS sequence"/>
</dbReference>
<feature type="domain" description="AttH" evidence="1">
    <location>
        <begin position="30"/>
        <end position="185"/>
    </location>
</feature>
<organism evidence="2 3">
    <name type="scientific">Clostridium frigoriphilum</name>
    <dbReference type="NCBI Taxonomy" id="443253"/>
    <lineage>
        <taxon>Bacteria</taxon>
        <taxon>Bacillati</taxon>
        <taxon>Bacillota</taxon>
        <taxon>Clostridia</taxon>
        <taxon>Eubacteriales</taxon>
        <taxon>Clostridiaceae</taxon>
        <taxon>Clostridium</taxon>
    </lineage>
</organism>